<dbReference type="Pfam" id="PF00749">
    <property type="entry name" value="tRNA-synt_1c"/>
    <property type="match status" value="1"/>
</dbReference>
<dbReference type="InterPro" id="IPR020058">
    <property type="entry name" value="Glu/Gln-tRNA-synth_Ib_cat-dom"/>
</dbReference>
<organism evidence="10 11">
    <name type="scientific">Candidatus Zambryskibacteria bacterium CG10_big_fil_rev_8_21_14_0_10_42_12</name>
    <dbReference type="NCBI Taxonomy" id="1975115"/>
    <lineage>
        <taxon>Bacteria</taxon>
        <taxon>Candidatus Zambryskiibacteriota</taxon>
    </lineage>
</organism>
<dbReference type="SUPFAM" id="SSF48163">
    <property type="entry name" value="An anticodon-binding domain of class I aminoacyl-tRNA synthetases"/>
    <property type="match status" value="1"/>
</dbReference>
<gene>
    <name evidence="7" type="primary">gltX</name>
    <name evidence="10" type="ORF">COV34_02205</name>
</gene>
<dbReference type="InterPro" id="IPR045462">
    <property type="entry name" value="aa-tRNA-synth_I_cd-bd"/>
</dbReference>
<comment type="function">
    <text evidence="7">Catalyzes the attachment of glutamate to tRNA(Glu) in a two-step reaction: glutamate is first activated by ATP to form Glu-AMP and then transferred to the acceptor end of tRNA(Glu).</text>
</comment>
<sequence>MKPENNTGTIIVRYPPSPTGKLHVGNARTALFNFLFAKKNGGKLIVRMEDTDRERSKPEYEQDILDNLTWLGISWDNENIWKQSERTEVYKKYLQKLIDEGKAYISQESEGANKEVVRFKNPNKDVTFHDLIRGDVTFNTEELKDFIIARNINEPIYHLAVVIDDFEAGVTHVIRGDDGISNTPRQILIQEAIDAPRPIYAHVPLVLAKDKTKLSKRKHGESVSLDYYKQKGFLPEALANFLALIGWNPGTDQEIFTLSELIEVFDIEKVQKGGGVFDEIKLRHINKEHLKKLPEQELRDKISAIFSENQIPVDPEMLSRAYHTIMERLEVWSDLHENITNGEYAFMTDDPILDVDKMIWKDADKESTKAHLQHAKDIIEEIEIISSPDEIKNLLWNYAEEKGKGAVLWPLRYALTGKDKSPDPFTLIYILQKEVVLQRITRALERI</sequence>
<dbReference type="InterPro" id="IPR033910">
    <property type="entry name" value="GluRS_core"/>
</dbReference>
<evidence type="ECO:0000256" key="5">
    <source>
        <dbReference type="ARBA" id="ARBA00022917"/>
    </source>
</evidence>
<accession>A0A2H0QVY4</accession>
<dbReference type="Pfam" id="PF19269">
    <property type="entry name" value="Anticodon_2"/>
    <property type="match status" value="1"/>
</dbReference>
<dbReference type="InterPro" id="IPR008925">
    <property type="entry name" value="aa_tRNA-synth_I_cd-bd_sf"/>
</dbReference>
<feature type="binding site" evidence="7">
    <location>
        <position position="216"/>
    </location>
    <ligand>
        <name>ATP</name>
        <dbReference type="ChEBI" id="CHEBI:30616"/>
    </ligand>
</feature>
<evidence type="ECO:0000259" key="9">
    <source>
        <dbReference type="Pfam" id="PF19269"/>
    </source>
</evidence>
<keyword evidence="6 7" id="KW-0030">Aminoacyl-tRNA synthetase</keyword>
<dbReference type="CDD" id="cd00808">
    <property type="entry name" value="GluRS_core"/>
    <property type="match status" value="1"/>
</dbReference>
<evidence type="ECO:0000256" key="2">
    <source>
        <dbReference type="ARBA" id="ARBA00022598"/>
    </source>
</evidence>
<dbReference type="GO" id="GO:0005524">
    <property type="term" value="F:ATP binding"/>
    <property type="evidence" value="ECO:0007669"/>
    <property type="project" value="UniProtKB-UniRule"/>
</dbReference>
<evidence type="ECO:0000256" key="6">
    <source>
        <dbReference type="ARBA" id="ARBA00023146"/>
    </source>
</evidence>
<comment type="caution">
    <text evidence="10">The sequence shown here is derived from an EMBL/GenBank/DDBJ whole genome shotgun (WGS) entry which is preliminary data.</text>
</comment>
<dbReference type="PROSITE" id="PS00178">
    <property type="entry name" value="AA_TRNA_LIGASE_I"/>
    <property type="match status" value="1"/>
</dbReference>
<feature type="domain" description="Aminoacyl-tRNA synthetase class I anticodon-binding" evidence="9">
    <location>
        <begin position="313"/>
        <end position="444"/>
    </location>
</feature>
<evidence type="ECO:0000256" key="1">
    <source>
        <dbReference type="ARBA" id="ARBA00007894"/>
    </source>
</evidence>
<dbReference type="GO" id="GO:0004818">
    <property type="term" value="F:glutamate-tRNA ligase activity"/>
    <property type="evidence" value="ECO:0007669"/>
    <property type="project" value="UniProtKB-UniRule"/>
</dbReference>
<evidence type="ECO:0000313" key="10">
    <source>
        <dbReference type="EMBL" id="PIR38397.1"/>
    </source>
</evidence>
<dbReference type="GO" id="GO:0008270">
    <property type="term" value="F:zinc ion binding"/>
    <property type="evidence" value="ECO:0007669"/>
    <property type="project" value="InterPro"/>
</dbReference>
<keyword evidence="5 7" id="KW-0648">Protein biosynthesis</keyword>
<dbReference type="GO" id="GO:0000049">
    <property type="term" value="F:tRNA binding"/>
    <property type="evidence" value="ECO:0007669"/>
    <property type="project" value="InterPro"/>
</dbReference>
<feature type="domain" description="Glutamyl/glutaminyl-tRNA synthetase class Ib catalytic" evidence="8">
    <location>
        <begin position="109"/>
        <end position="283"/>
    </location>
</feature>
<evidence type="ECO:0000259" key="8">
    <source>
        <dbReference type="Pfam" id="PF00749"/>
    </source>
</evidence>
<dbReference type="InterPro" id="IPR049940">
    <property type="entry name" value="GluQ/Sye"/>
</dbReference>
<proteinExistence type="inferred from homology"/>
<dbReference type="GO" id="GO:0005829">
    <property type="term" value="C:cytosol"/>
    <property type="evidence" value="ECO:0007669"/>
    <property type="project" value="TreeGrafter"/>
</dbReference>
<comment type="catalytic activity">
    <reaction evidence="7">
        <text>tRNA(Glu) + L-glutamate + ATP = L-glutamyl-tRNA(Glu) + AMP + diphosphate</text>
        <dbReference type="Rhea" id="RHEA:23540"/>
        <dbReference type="Rhea" id="RHEA-COMP:9663"/>
        <dbReference type="Rhea" id="RHEA-COMP:9680"/>
        <dbReference type="ChEBI" id="CHEBI:29985"/>
        <dbReference type="ChEBI" id="CHEBI:30616"/>
        <dbReference type="ChEBI" id="CHEBI:33019"/>
        <dbReference type="ChEBI" id="CHEBI:78442"/>
        <dbReference type="ChEBI" id="CHEBI:78520"/>
        <dbReference type="ChEBI" id="CHEBI:456215"/>
        <dbReference type="EC" id="6.1.1.17"/>
    </reaction>
</comment>
<dbReference type="InterPro" id="IPR020751">
    <property type="entry name" value="aa-tRNA-synth_I_codon-bd_sub2"/>
</dbReference>
<dbReference type="GO" id="GO:0006424">
    <property type="term" value="P:glutamyl-tRNA aminoacylation"/>
    <property type="evidence" value="ECO:0007669"/>
    <property type="project" value="UniProtKB-UniRule"/>
</dbReference>
<dbReference type="EC" id="6.1.1.17" evidence="7"/>
<dbReference type="SUPFAM" id="SSF52374">
    <property type="entry name" value="Nucleotidylyl transferase"/>
    <property type="match status" value="1"/>
</dbReference>
<evidence type="ECO:0000256" key="4">
    <source>
        <dbReference type="ARBA" id="ARBA00022840"/>
    </source>
</evidence>
<dbReference type="InterPro" id="IPR001412">
    <property type="entry name" value="aa-tRNA-synth_I_CS"/>
</dbReference>
<evidence type="ECO:0000256" key="3">
    <source>
        <dbReference type="ARBA" id="ARBA00022741"/>
    </source>
</evidence>
<comment type="caution">
    <text evidence="7">Lacks conserved residue(s) required for the propagation of feature annotation.</text>
</comment>
<dbReference type="AlphaFoldDB" id="A0A2H0QVY4"/>
<evidence type="ECO:0000256" key="7">
    <source>
        <dbReference type="HAMAP-Rule" id="MF_00022"/>
    </source>
</evidence>
<dbReference type="HAMAP" id="MF_00022">
    <property type="entry name" value="Glu_tRNA_synth_type1"/>
    <property type="match status" value="1"/>
</dbReference>
<dbReference type="Gene3D" id="1.10.10.350">
    <property type="match status" value="1"/>
</dbReference>
<dbReference type="PANTHER" id="PTHR43311">
    <property type="entry name" value="GLUTAMATE--TRNA LIGASE"/>
    <property type="match status" value="1"/>
</dbReference>
<dbReference type="PRINTS" id="PR00987">
    <property type="entry name" value="TRNASYNTHGLU"/>
</dbReference>
<keyword evidence="7" id="KW-0963">Cytoplasm</keyword>
<dbReference type="InterPro" id="IPR014729">
    <property type="entry name" value="Rossmann-like_a/b/a_fold"/>
</dbReference>
<dbReference type="PANTHER" id="PTHR43311:SF2">
    <property type="entry name" value="GLUTAMATE--TRNA LIGASE, MITOCHONDRIAL-RELATED"/>
    <property type="match status" value="1"/>
</dbReference>
<dbReference type="InterPro" id="IPR000924">
    <property type="entry name" value="Glu/Gln-tRNA-synth"/>
</dbReference>
<protein>
    <recommendedName>
        <fullName evidence="7">Glutamate--tRNA ligase</fullName>
        <ecNumber evidence="7">6.1.1.17</ecNumber>
    </recommendedName>
    <alternativeName>
        <fullName evidence="7">Glutamyl-tRNA synthetase</fullName>
        <shortName evidence="7">GluRS</shortName>
    </alternativeName>
</protein>
<reference evidence="10 11" key="1">
    <citation type="submission" date="2017-09" db="EMBL/GenBank/DDBJ databases">
        <title>Depth-based differentiation of microbial function through sediment-hosted aquifers and enrichment of novel symbionts in the deep terrestrial subsurface.</title>
        <authorList>
            <person name="Probst A.J."/>
            <person name="Ladd B."/>
            <person name="Jarett J.K."/>
            <person name="Geller-Mcgrath D.E."/>
            <person name="Sieber C.M."/>
            <person name="Emerson J.B."/>
            <person name="Anantharaman K."/>
            <person name="Thomas B.C."/>
            <person name="Malmstrom R."/>
            <person name="Stieglmeier M."/>
            <person name="Klingl A."/>
            <person name="Woyke T."/>
            <person name="Ryan C.M."/>
            <person name="Banfield J.F."/>
        </authorList>
    </citation>
    <scope>NUCLEOTIDE SEQUENCE [LARGE SCALE GENOMIC DNA]</scope>
    <source>
        <strain evidence="10">CG10_big_fil_rev_8_21_14_0_10_42_12</strain>
    </source>
</reference>
<comment type="subcellular location">
    <subcellularLocation>
        <location evidence="7">Cytoplasm</location>
    </subcellularLocation>
</comment>
<feature type="short sequence motif" description="'KMSKS' region" evidence="7">
    <location>
        <begin position="213"/>
        <end position="217"/>
    </location>
</feature>
<comment type="similarity">
    <text evidence="1 7">Belongs to the class-I aminoacyl-tRNA synthetase family. Glutamate--tRNA ligase type 1 subfamily.</text>
</comment>
<keyword evidence="3 7" id="KW-0547">Nucleotide-binding</keyword>
<comment type="subunit">
    <text evidence="7">Monomer.</text>
</comment>
<keyword evidence="2 7" id="KW-0436">Ligase</keyword>
<dbReference type="EMBL" id="PCXL01000011">
    <property type="protein sequence ID" value="PIR38397.1"/>
    <property type="molecule type" value="Genomic_DNA"/>
</dbReference>
<keyword evidence="4 7" id="KW-0067">ATP-binding</keyword>
<dbReference type="InterPro" id="IPR004527">
    <property type="entry name" value="Glu-tRNA-ligase_bac/mito"/>
</dbReference>
<evidence type="ECO:0000313" key="11">
    <source>
        <dbReference type="Proteomes" id="UP000231333"/>
    </source>
</evidence>
<dbReference type="Proteomes" id="UP000231333">
    <property type="component" value="Unassembled WGS sequence"/>
</dbReference>
<dbReference type="Gene3D" id="3.40.50.620">
    <property type="entry name" value="HUPs"/>
    <property type="match status" value="2"/>
</dbReference>
<feature type="short sequence motif" description="'HIGH' region" evidence="7">
    <location>
        <begin position="16"/>
        <end position="26"/>
    </location>
</feature>
<name>A0A2H0QVY4_9BACT</name>